<reference evidence="2" key="1">
    <citation type="journal article" date="2019" name="Int. J. Syst. Evol. Microbiol.">
        <title>The Global Catalogue of Microorganisms (GCM) 10K type strain sequencing project: providing services to taxonomists for standard genome sequencing and annotation.</title>
        <authorList>
            <consortium name="The Broad Institute Genomics Platform"/>
            <consortium name="The Broad Institute Genome Sequencing Center for Infectious Disease"/>
            <person name="Wu L."/>
            <person name="Ma J."/>
        </authorList>
    </citation>
    <scope>NUCLEOTIDE SEQUENCE [LARGE SCALE GENOMIC DNA]</scope>
    <source>
        <strain evidence="2">CECT 7297</strain>
    </source>
</reference>
<evidence type="ECO:0000313" key="1">
    <source>
        <dbReference type="EMBL" id="MFC4258626.1"/>
    </source>
</evidence>
<sequence length="84" mass="8350">MGTFLLVLFIVALLVAAMSVGVIFGRKPITGTCGGLGAAGITGPCEICGGDTSKCEENTEASGPEAGDLAYNAVQAEEGNRNGS</sequence>
<comment type="caution">
    <text evidence="1">The sequence shown here is derived from an EMBL/GenBank/DDBJ whole genome shotgun (WGS) entry which is preliminary data.</text>
</comment>
<keyword evidence="2" id="KW-1185">Reference proteome</keyword>
<dbReference type="EMBL" id="JBHSDI010000010">
    <property type="protein sequence ID" value="MFC4258626.1"/>
    <property type="molecule type" value="Genomic_DNA"/>
</dbReference>
<dbReference type="RefSeq" id="WP_379886153.1">
    <property type="nucleotide sequence ID" value="NZ_JBHSDI010000010.1"/>
</dbReference>
<dbReference type="PANTHER" id="PTHR40691:SF3">
    <property type="entry name" value="(NA+)-NQR MATURATION NQRM"/>
    <property type="match status" value="1"/>
</dbReference>
<evidence type="ECO:0000313" key="2">
    <source>
        <dbReference type="Proteomes" id="UP001595798"/>
    </source>
</evidence>
<proteinExistence type="predicted"/>
<protein>
    <submittedName>
        <fullName evidence="1">(Na+)-NQR maturation NqrM</fullName>
    </submittedName>
</protein>
<dbReference type="InterPro" id="IPR007495">
    <property type="entry name" value="NqrM"/>
</dbReference>
<gene>
    <name evidence="1" type="primary">nqrM</name>
    <name evidence="1" type="ORF">ACFOZ5_06190</name>
</gene>
<dbReference type="PANTHER" id="PTHR40691">
    <property type="entry name" value="(NA+)-NQR MATURATION NQRM"/>
    <property type="match status" value="1"/>
</dbReference>
<dbReference type="Proteomes" id="UP001595798">
    <property type="component" value="Unassembled WGS sequence"/>
</dbReference>
<organism evidence="1 2">
    <name type="scientific">Marinobacter lacisalsi</name>
    <dbReference type="NCBI Taxonomy" id="475979"/>
    <lineage>
        <taxon>Bacteria</taxon>
        <taxon>Pseudomonadati</taxon>
        <taxon>Pseudomonadota</taxon>
        <taxon>Gammaproteobacteria</taxon>
        <taxon>Pseudomonadales</taxon>
        <taxon>Marinobacteraceae</taxon>
        <taxon>Marinobacter</taxon>
    </lineage>
</organism>
<dbReference type="Pfam" id="PF04400">
    <property type="entry name" value="NqrM"/>
    <property type="match status" value="1"/>
</dbReference>
<name>A0ABV8QGG1_9GAMM</name>
<accession>A0ABV8QGG1</accession>